<gene>
    <name evidence="1" type="ORF">ElyMa_000908700</name>
</gene>
<organism evidence="1 2">
    <name type="scientific">Elysia marginata</name>
    <dbReference type="NCBI Taxonomy" id="1093978"/>
    <lineage>
        <taxon>Eukaryota</taxon>
        <taxon>Metazoa</taxon>
        <taxon>Spiralia</taxon>
        <taxon>Lophotrochozoa</taxon>
        <taxon>Mollusca</taxon>
        <taxon>Gastropoda</taxon>
        <taxon>Heterobranchia</taxon>
        <taxon>Euthyneura</taxon>
        <taxon>Panpulmonata</taxon>
        <taxon>Sacoglossa</taxon>
        <taxon>Placobranchoidea</taxon>
        <taxon>Plakobranchidae</taxon>
        <taxon>Elysia</taxon>
    </lineage>
</organism>
<accession>A0AAV4H8E3</accession>
<keyword evidence="2" id="KW-1185">Reference proteome</keyword>
<evidence type="ECO:0000313" key="1">
    <source>
        <dbReference type="EMBL" id="GFR94039.1"/>
    </source>
</evidence>
<reference evidence="1 2" key="1">
    <citation type="journal article" date="2021" name="Elife">
        <title>Chloroplast acquisition without the gene transfer in kleptoplastic sea slugs, Plakobranchus ocellatus.</title>
        <authorList>
            <person name="Maeda T."/>
            <person name="Takahashi S."/>
            <person name="Yoshida T."/>
            <person name="Shimamura S."/>
            <person name="Takaki Y."/>
            <person name="Nagai Y."/>
            <person name="Toyoda A."/>
            <person name="Suzuki Y."/>
            <person name="Arimoto A."/>
            <person name="Ishii H."/>
            <person name="Satoh N."/>
            <person name="Nishiyama T."/>
            <person name="Hasebe M."/>
            <person name="Maruyama T."/>
            <person name="Minagawa J."/>
            <person name="Obokata J."/>
            <person name="Shigenobu S."/>
        </authorList>
    </citation>
    <scope>NUCLEOTIDE SEQUENCE [LARGE SCALE GENOMIC DNA]</scope>
</reference>
<dbReference type="Proteomes" id="UP000762676">
    <property type="component" value="Unassembled WGS sequence"/>
</dbReference>
<name>A0AAV4H8E3_9GAST</name>
<sequence length="135" mass="14336">MIRCNCKSDCRSKRCTCRKHGLECSLACAECKGIRCLNSPSPEPVADCDVLIANMPHGPGNGGSAAGHVVRPLHQLHKDINLRETLSGPGNGGSAAGHVVRPVYQLHKDINLHEKGDVGGLLVSYPAVFSSKVED</sequence>
<evidence type="ECO:0008006" key="3">
    <source>
        <dbReference type="Google" id="ProtNLM"/>
    </source>
</evidence>
<dbReference type="AlphaFoldDB" id="A0AAV4H8E3"/>
<protein>
    <recommendedName>
        <fullName evidence="3">CRC domain-containing protein</fullName>
    </recommendedName>
</protein>
<proteinExistence type="predicted"/>
<dbReference type="EMBL" id="BMAT01001855">
    <property type="protein sequence ID" value="GFR94039.1"/>
    <property type="molecule type" value="Genomic_DNA"/>
</dbReference>
<comment type="caution">
    <text evidence="1">The sequence shown here is derived from an EMBL/GenBank/DDBJ whole genome shotgun (WGS) entry which is preliminary data.</text>
</comment>
<evidence type="ECO:0000313" key="2">
    <source>
        <dbReference type="Proteomes" id="UP000762676"/>
    </source>
</evidence>